<accession>A0A645GUP8</accession>
<sequence length="155" mass="16206">MVHVVVHCKLFVGRAVAVGKDQCNALVFCLLDELGDGVVVDVVEHQIVNALRVKVVHVARLGGNIVLAVGVDHLDGAVGGGRVVQGLAGIGDKGITKVVPAHTGNRLCHGGRCRGGSRARRSGRCAAAAAAGGKAEYHCEGQQKRHCFFHCFFPP</sequence>
<comment type="caution">
    <text evidence="1">The sequence shown here is derived from an EMBL/GenBank/DDBJ whole genome shotgun (WGS) entry which is preliminary data.</text>
</comment>
<proteinExistence type="predicted"/>
<name>A0A645GUP8_9ZZZZ</name>
<protein>
    <submittedName>
        <fullName evidence="1">Uncharacterized protein</fullName>
    </submittedName>
</protein>
<organism evidence="1">
    <name type="scientific">bioreactor metagenome</name>
    <dbReference type="NCBI Taxonomy" id="1076179"/>
    <lineage>
        <taxon>unclassified sequences</taxon>
        <taxon>metagenomes</taxon>
        <taxon>ecological metagenomes</taxon>
    </lineage>
</organism>
<gene>
    <name evidence="1" type="ORF">SDC9_178062</name>
</gene>
<dbReference type="EMBL" id="VSSQ01081755">
    <property type="protein sequence ID" value="MPN30591.1"/>
    <property type="molecule type" value="Genomic_DNA"/>
</dbReference>
<evidence type="ECO:0000313" key="1">
    <source>
        <dbReference type="EMBL" id="MPN30591.1"/>
    </source>
</evidence>
<reference evidence="1" key="1">
    <citation type="submission" date="2019-08" db="EMBL/GenBank/DDBJ databases">
        <authorList>
            <person name="Kucharzyk K."/>
            <person name="Murdoch R.W."/>
            <person name="Higgins S."/>
            <person name="Loffler F."/>
        </authorList>
    </citation>
    <scope>NUCLEOTIDE SEQUENCE</scope>
</reference>
<dbReference type="AlphaFoldDB" id="A0A645GUP8"/>